<evidence type="ECO:0000313" key="4">
    <source>
        <dbReference type="EMBL" id="TES46726.1"/>
    </source>
</evidence>
<dbReference type="RefSeq" id="WP_134260081.1">
    <property type="nucleotide sequence ID" value="NZ_LDIM01000013.1"/>
</dbReference>
<dbReference type="InterPro" id="IPR036452">
    <property type="entry name" value="Ribo_hydro-like"/>
</dbReference>
<protein>
    <submittedName>
        <fullName evidence="4">Nucleoside hydrolase</fullName>
    </submittedName>
</protein>
<name>A0A4Y7WG26_9BACI</name>
<dbReference type="PANTHER" id="PTHR12304">
    <property type="entry name" value="INOSINE-URIDINE PREFERRING NUCLEOSIDE HYDROLASE"/>
    <property type="match status" value="1"/>
</dbReference>
<dbReference type="Pfam" id="PF01156">
    <property type="entry name" value="IU_nuc_hydro"/>
    <property type="match status" value="1"/>
</dbReference>
<dbReference type="CDD" id="cd00455">
    <property type="entry name" value="nuc_hydro"/>
    <property type="match status" value="1"/>
</dbReference>
<dbReference type="AlphaFoldDB" id="A0A4Y7WG26"/>
<dbReference type="GO" id="GO:0006152">
    <property type="term" value="P:purine nucleoside catabolic process"/>
    <property type="evidence" value="ECO:0007669"/>
    <property type="project" value="TreeGrafter"/>
</dbReference>
<evidence type="ECO:0000256" key="2">
    <source>
        <dbReference type="ARBA" id="ARBA00023295"/>
    </source>
</evidence>
<keyword evidence="2" id="KW-0326">Glycosidase</keyword>
<sequence length="310" mass="34242">MKHYVLLFCDPGIDDAMAIMLAIMHPQIELVGIVTSYGNVTKNQSTINAEYILKVAGMSHIPVIPAAFRSFSAFEEVSYPEIHGVAGLGSIVPEHHFPGNRLGFDTIRSILTTYNRQLTIIELGRMTALASAFNLYENEFSQVKNVFIMGGAFFIPGNRTPVAEANVYGDSVSARFIFRFLQTTIAPLNVTSQAIITPPLIQRLTSHPTFGSTIQAILSVYIKYYQEKHPQLSGPPIHDIVPLLIMVNPSLATYVSRNIEVITMGEATGMTVIDLRPDSPIGQQKIAWTINQKQLLQDYENAMFGFYAGG</sequence>
<dbReference type="GO" id="GO:0005829">
    <property type="term" value="C:cytosol"/>
    <property type="evidence" value="ECO:0007669"/>
    <property type="project" value="TreeGrafter"/>
</dbReference>
<dbReference type="PANTHER" id="PTHR12304:SF4">
    <property type="entry name" value="URIDINE NUCLEOSIDASE"/>
    <property type="match status" value="1"/>
</dbReference>
<dbReference type="GO" id="GO:0008477">
    <property type="term" value="F:purine nucleosidase activity"/>
    <property type="evidence" value="ECO:0007669"/>
    <property type="project" value="TreeGrafter"/>
</dbReference>
<reference evidence="4 5" key="1">
    <citation type="submission" date="2019-03" db="EMBL/GenBank/DDBJ databases">
        <authorList>
            <person name="Liu G."/>
        </authorList>
    </citation>
    <scope>NUCLEOTIDE SEQUENCE [LARGE SCALE GENOMIC DNA]</scope>
    <source>
        <strain evidence="4 5">DSM 19099</strain>
    </source>
</reference>
<comment type="caution">
    <text evidence="4">The sequence shown here is derived from an EMBL/GenBank/DDBJ whole genome shotgun (WGS) entry which is preliminary data.</text>
</comment>
<keyword evidence="1 4" id="KW-0378">Hydrolase</keyword>
<proteinExistence type="predicted"/>
<feature type="domain" description="Inosine/uridine-preferring nucleoside hydrolase" evidence="3">
    <location>
        <begin position="5"/>
        <end position="295"/>
    </location>
</feature>
<dbReference type="EMBL" id="SNUX01000004">
    <property type="protein sequence ID" value="TES46726.1"/>
    <property type="molecule type" value="Genomic_DNA"/>
</dbReference>
<accession>A0A4Y7WG26</accession>
<evidence type="ECO:0000259" key="3">
    <source>
        <dbReference type="Pfam" id="PF01156"/>
    </source>
</evidence>
<evidence type="ECO:0000256" key="1">
    <source>
        <dbReference type="ARBA" id="ARBA00022801"/>
    </source>
</evidence>
<evidence type="ECO:0000313" key="5">
    <source>
        <dbReference type="Proteomes" id="UP000298210"/>
    </source>
</evidence>
<gene>
    <name evidence="4" type="ORF">E2L03_18785</name>
</gene>
<dbReference type="SUPFAM" id="SSF53590">
    <property type="entry name" value="Nucleoside hydrolase"/>
    <property type="match status" value="1"/>
</dbReference>
<dbReference type="Proteomes" id="UP000298210">
    <property type="component" value="Unassembled WGS sequence"/>
</dbReference>
<dbReference type="InterPro" id="IPR001910">
    <property type="entry name" value="Inosine/uridine_hydrolase_dom"/>
</dbReference>
<organism evidence="4 5">
    <name type="scientific">Shouchella lehensis</name>
    <dbReference type="NCBI Taxonomy" id="300825"/>
    <lineage>
        <taxon>Bacteria</taxon>
        <taxon>Bacillati</taxon>
        <taxon>Bacillota</taxon>
        <taxon>Bacilli</taxon>
        <taxon>Bacillales</taxon>
        <taxon>Bacillaceae</taxon>
        <taxon>Shouchella</taxon>
    </lineage>
</organism>
<dbReference type="Gene3D" id="3.90.245.10">
    <property type="entry name" value="Ribonucleoside hydrolase-like"/>
    <property type="match status" value="1"/>
</dbReference>
<dbReference type="InterPro" id="IPR023186">
    <property type="entry name" value="IUNH"/>
</dbReference>